<name>A0A974PTE0_9HYPH</name>
<proteinExistence type="predicted"/>
<dbReference type="RefSeq" id="WP_203195814.1">
    <property type="nucleotide sequence ID" value="NZ_CP063362.1"/>
</dbReference>
<protein>
    <submittedName>
        <fullName evidence="1">Uncharacterized protein</fullName>
    </submittedName>
</protein>
<sequence>MAEIILGYDPCHCADRPESMESEAYLRALNTQLTYLFAFAGRINEIDTAAATSAEFRGMQDAGWNTAVTAHEVFGELKALGSKGAPLNRAELRQVLCLYAQLAEAGGVYEGLLNTMLIAQLKPWNMWPFQDLVRVRHQPRAVIGPNANAMFRRLAETAAAIGMPGLARVLELAFRDDVRNAMAHADYIMVQGGLRLRRRNGGQPIVVSYEQLLAALQIAIWFFELLNEFQRRVVESYRPARTIVGRFSANPPMPWTIELSDEGVFSISGSAPGPQVDAAYQRQSRINDRLGGKMVAAYLGPGLDIAPDLLTATTTAGFEPLIVALTDADQFDGLIAEIEEHGLWDTELEAVDHVAATLMATPFGFRWIATGEVFAAWLPAVDEINIAR</sequence>
<keyword evidence="2" id="KW-1185">Reference proteome</keyword>
<dbReference type="EMBL" id="CP063362">
    <property type="protein sequence ID" value="QRG08898.1"/>
    <property type="molecule type" value="Genomic_DNA"/>
</dbReference>
<evidence type="ECO:0000313" key="2">
    <source>
        <dbReference type="Proteomes" id="UP000596427"/>
    </source>
</evidence>
<reference evidence="1 2" key="1">
    <citation type="submission" date="2020-10" db="EMBL/GenBank/DDBJ databases">
        <title>Degradation of 1,4-Dioxane by Xanthobacter sp. YN2, via a Novel Group-2 Soluble Di-Iron Monooxygenase.</title>
        <authorList>
            <person name="Ma F."/>
            <person name="Wang Y."/>
            <person name="Yang J."/>
            <person name="Guo H."/>
            <person name="Su D."/>
            <person name="Yu L."/>
        </authorList>
    </citation>
    <scope>NUCLEOTIDE SEQUENCE [LARGE SCALE GENOMIC DNA]</scope>
    <source>
        <strain evidence="1 2">YN2</strain>
    </source>
</reference>
<organism evidence="1 2">
    <name type="scientific">Xanthobacter dioxanivorans</name>
    <dbReference type="NCBI Taxonomy" id="2528964"/>
    <lineage>
        <taxon>Bacteria</taxon>
        <taxon>Pseudomonadati</taxon>
        <taxon>Pseudomonadota</taxon>
        <taxon>Alphaproteobacteria</taxon>
        <taxon>Hyphomicrobiales</taxon>
        <taxon>Xanthobacteraceae</taxon>
        <taxon>Xanthobacter</taxon>
    </lineage>
</organism>
<dbReference type="KEGG" id="xdi:EZH22_11850"/>
<gene>
    <name evidence="1" type="ORF">EZH22_11850</name>
</gene>
<evidence type="ECO:0000313" key="1">
    <source>
        <dbReference type="EMBL" id="QRG08898.1"/>
    </source>
</evidence>
<dbReference type="AlphaFoldDB" id="A0A974PTE0"/>
<accession>A0A974PTE0</accession>
<dbReference type="Proteomes" id="UP000596427">
    <property type="component" value="Chromosome"/>
</dbReference>